<dbReference type="PANTHER" id="PTHR44196">
    <property type="entry name" value="DEHYDROGENASE/REDUCTASE SDR FAMILY MEMBER 7B"/>
    <property type="match status" value="1"/>
</dbReference>
<dbReference type="Pfam" id="PF00106">
    <property type="entry name" value="adh_short"/>
    <property type="match status" value="1"/>
</dbReference>
<name>A0A1M4TEH8_9LACT</name>
<dbReference type="PRINTS" id="PR00080">
    <property type="entry name" value="SDRFAMILY"/>
</dbReference>
<dbReference type="EMBL" id="FQUF01000005">
    <property type="protein sequence ID" value="SHE42856.1"/>
    <property type="molecule type" value="Genomic_DNA"/>
</dbReference>
<dbReference type="GO" id="GO:0016020">
    <property type="term" value="C:membrane"/>
    <property type="evidence" value="ECO:0007669"/>
    <property type="project" value="TreeGrafter"/>
</dbReference>
<proteinExistence type="inferred from homology"/>
<dbReference type="Gene3D" id="3.40.50.720">
    <property type="entry name" value="NAD(P)-binding Rossmann-like Domain"/>
    <property type="match status" value="1"/>
</dbReference>
<accession>A0A1M4TEH8</accession>
<dbReference type="Proteomes" id="UP000184128">
    <property type="component" value="Unassembled WGS sequence"/>
</dbReference>
<evidence type="ECO:0000256" key="2">
    <source>
        <dbReference type="ARBA" id="ARBA00023002"/>
    </source>
</evidence>
<dbReference type="SMART" id="SM00822">
    <property type="entry name" value="PKS_KR"/>
    <property type="match status" value="1"/>
</dbReference>
<reference evidence="6" key="1">
    <citation type="submission" date="2016-11" db="EMBL/GenBank/DDBJ databases">
        <authorList>
            <person name="Varghese N."/>
            <person name="Submissions S."/>
        </authorList>
    </citation>
    <scope>NUCLEOTIDE SEQUENCE [LARGE SCALE GENOMIC DNA]</scope>
    <source>
        <strain evidence="6">DSM 15692</strain>
    </source>
</reference>
<dbReference type="SUPFAM" id="SSF51735">
    <property type="entry name" value="NAD(P)-binding Rossmann-fold domains"/>
    <property type="match status" value="1"/>
</dbReference>
<dbReference type="InterPro" id="IPR057326">
    <property type="entry name" value="KR_dom"/>
</dbReference>
<feature type="domain" description="Ketoreductase" evidence="4">
    <location>
        <begin position="8"/>
        <end position="193"/>
    </location>
</feature>
<organism evidence="5 6">
    <name type="scientific">Atopostipes suicloacalis DSM 15692</name>
    <dbReference type="NCBI Taxonomy" id="1121025"/>
    <lineage>
        <taxon>Bacteria</taxon>
        <taxon>Bacillati</taxon>
        <taxon>Bacillota</taxon>
        <taxon>Bacilli</taxon>
        <taxon>Lactobacillales</taxon>
        <taxon>Carnobacteriaceae</taxon>
        <taxon>Atopostipes</taxon>
    </lineage>
</organism>
<dbReference type="OrthoDB" id="9793345at2"/>
<dbReference type="RefSeq" id="WP_073295546.1">
    <property type="nucleotide sequence ID" value="NZ_FQUF01000005.1"/>
</dbReference>
<evidence type="ECO:0000313" key="5">
    <source>
        <dbReference type="EMBL" id="SHE42856.1"/>
    </source>
</evidence>
<evidence type="ECO:0000256" key="1">
    <source>
        <dbReference type="ARBA" id="ARBA00006484"/>
    </source>
</evidence>
<dbReference type="GO" id="GO:0016491">
    <property type="term" value="F:oxidoreductase activity"/>
    <property type="evidence" value="ECO:0007669"/>
    <property type="project" value="UniProtKB-KW"/>
</dbReference>
<evidence type="ECO:0000259" key="4">
    <source>
        <dbReference type="SMART" id="SM00822"/>
    </source>
</evidence>
<evidence type="ECO:0000313" key="6">
    <source>
        <dbReference type="Proteomes" id="UP000184128"/>
    </source>
</evidence>
<dbReference type="STRING" id="1121025.SAMN02745249_00411"/>
<keyword evidence="6" id="KW-1185">Reference proteome</keyword>
<dbReference type="PRINTS" id="PR00081">
    <property type="entry name" value="GDHRDH"/>
</dbReference>
<dbReference type="PIRSF" id="PIRSF000126">
    <property type="entry name" value="11-beta-HSD1"/>
    <property type="match status" value="1"/>
</dbReference>
<comment type="similarity">
    <text evidence="1 3">Belongs to the short-chain dehydrogenases/reductases (SDR) family.</text>
</comment>
<evidence type="ECO:0000256" key="3">
    <source>
        <dbReference type="RuleBase" id="RU000363"/>
    </source>
</evidence>
<dbReference type="InterPro" id="IPR036291">
    <property type="entry name" value="NAD(P)-bd_dom_sf"/>
</dbReference>
<dbReference type="InterPro" id="IPR002347">
    <property type="entry name" value="SDR_fam"/>
</dbReference>
<dbReference type="PANTHER" id="PTHR44196:SF1">
    <property type="entry name" value="DEHYDROGENASE_REDUCTASE SDR FAMILY MEMBER 7B"/>
    <property type="match status" value="1"/>
</dbReference>
<sequence>MSLRFENQTILITGASSGIGQQVAYEAARAGAHLVLCSRRISRLEQVKKECERLGALAVTIFSLDIGNLESIQSLECFLVDKNMQVDILINNAGFGQDQPFLEMEIQQVIDLFKVNVLGLMFLTQRIALKMVDQKKGQVINIASLAGKVSTPNYAVYDATKAAVISFSNALRMELKPLGIQVTVVNFGPVDTPFFDNVGSARKEKTMSSPFTLSQEQAGKIVVNTVGTKKREVNRPVLLAIGSKIYSFAPQLVDYVLLKHYNR</sequence>
<protein>
    <recommendedName>
        <fullName evidence="4">Ketoreductase domain-containing protein</fullName>
    </recommendedName>
</protein>
<gene>
    <name evidence="5" type="ORF">SAMN02745249_00411</name>
</gene>
<dbReference type="AlphaFoldDB" id="A0A1M4TEH8"/>
<keyword evidence="2" id="KW-0560">Oxidoreductase</keyword>